<protein>
    <recommendedName>
        <fullName evidence="2">PH domain-containing protein</fullName>
    </recommendedName>
</protein>
<sequence>MSTRDTEICGFLDVKSTSSKCVTQKVRKRALPLSKVWKRSWCSVRKLGEGPDLGLLVQFDQKLSCRGSALKQNEKDSSVTLPSGAVVHRIRSRTKQFAFSVSSAVDNRKSLLSLSANSETETQRWMADIRHLLKPRRHCCTERSYNISIVDNPHSKAAGLTGLYGDLIANEIGIFIRNVHTGEIAETFEWKEFTQFHLVTVGRPEDVKRICVMHTSKEFRCGVGELHVFCLDANKLLQDLVTQGRGPRHRQRLLHSNGDLETVAHGGIGSLPSRLKNNAPLCVLNTDANCLRTSIGTKAVENIYQSEPNLIYSEKHHPYSRESNTSVASGIYEEIKDDVCSPELKTSLSGKIPCNLQMKPPALPPRQKRGPEHTKEDRVDIEQYSHSEISDHLKARLQNTVCTQETTFADHSSYVPMSPQLRDLSMPESDISEHSKENDYVTMR</sequence>
<dbReference type="PROSITE" id="PS50003">
    <property type="entry name" value="PH_DOMAIN"/>
    <property type="match status" value="1"/>
</dbReference>
<evidence type="ECO:0000313" key="3">
    <source>
        <dbReference type="EMBL" id="TGZ32490.1"/>
    </source>
</evidence>
<keyword evidence="5" id="KW-1185">Reference proteome</keyword>
<evidence type="ECO:0000256" key="1">
    <source>
        <dbReference type="SAM" id="MobiDB-lite"/>
    </source>
</evidence>
<dbReference type="InterPro" id="IPR001849">
    <property type="entry name" value="PH_domain"/>
</dbReference>
<feature type="domain" description="PH" evidence="2">
    <location>
        <begin position="5"/>
        <end position="134"/>
    </location>
</feature>
<dbReference type="InterPro" id="IPR011993">
    <property type="entry name" value="PH-like_dom_sf"/>
</dbReference>
<name>A0A4V3S9M2_9HYME</name>
<feature type="region of interest" description="Disordered" evidence="1">
    <location>
        <begin position="351"/>
        <end position="378"/>
    </location>
</feature>
<dbReference type="SUPFAM" id="SSF50729">
    <property type="entry name" value="PH domain-like"/>
    <property type="match status" value="1"/>
</dbReference>
<feature type="region of interest" description="Disordered" evidence="1">
    <location>
        <begin position="413"/>
        <end position="444"/>
    </location>
</feature>
<comment type="caution">
    <text evidence="4">The sequence shown here is derived from an EMBL/GenBank/DDBJ whole genome shotgun (WGS) entry which is preliminary data.</text>
</comment>
<reference evidence="4 5" key="1">
    <citation type="journal article" date="2019" name="Philos. Trans. R. Soc. Lond., B, Biol. Sci.">
        <title>Ant behaviour and brain gene expression of defending hosts depend on the ecological success of the intruding social parasite.</title>
        <authorList>
            <person name="Kaur R."/>
            <person name="Stoldt M."/>
            <person name="Jongepier E."/>
            <person name="Feldmeyer B."/>
            <person name="Menzel F."/>
            <person name="Bornberg-Bauer E."/>
            <person name="Foitzik S."/>
        </authorList>
    </citation>
    <scope>NUCLEOTIDE SEQUENCE [LARGE SCALE GENOMIC DNA]</scope>
    <source>
        <tissue evidence="4">Whole body</tissue>
    </source>
</reference>
<dbReference type="Gene3D" id="2.30.29.30">
    <property type="entry name" value="Pleckstrin-homology domain (PH domain)/Phosphotyrosine-binding domain (PTB)"/>
    <property type="match status" value="1"/>
</dbReference>
<accession>A0A4V3S9M2</accession>
<feature type="compositionally biased region" description="Basic and acidic residues" evidence="1">
    <location>
        <begin position="431"/>
        <end position="444"/>
    </location>
</feature>
<proteinExistence type="predicted"/>
<dbReference type="Proteomes" id="UP000310200">
    <property type="component" value="Unassembled WGS sequence"/>
</dbReference>
<feature type="compositionally biased region" description="Basic and acidic residues" evidence="1">
    <location>
        <begin position="369"/>
        <end position="378"/>
    </location>
</feature>
<evidence type="ECO:0000259" key="2">
    <source>
        <dbReference type="PROSITE" id="PS50003"/>
    </source>
</evidence>
<evidence type="ECO:0000313" key="5">
    <source>
        <dbReference type="Proteomes" id="UP000310200"/>
    </source>
</evidence>
<organism evidence="4 5">
    <name type="scientific">Temnothorax longispinosus</name>
    <dbReference type="NCBI Taxonomy" id="300112"/>
    <lineage>
        <taxon>Eukaryota</taxon>
        <taxon>Metazoa</taxon>
        <taxon>Ecdysozoa</taxon>
        <taxon>Arthropoda</taxon>
        <taxon>Hexapoda</taxon>
        <taxon>Insecta</taxon>
        <taxon>Pterygota</taxon>
        <taxon>Neoptera</taxon>
        <taxon>Endopterygota</taxon>
        <taxon>Hymenoptera</taxon>
        <taxon>Apocrita</taxon>
        <taxon>Aculeata</taxon>
        <taxon>Formicoidea</taxon>
        <taxon>Formicidae</taxon>
        <taxon>Myrmicinae</taxon>
        <taxon>Temnothorax</taxon>
    </lineage>
</organism>
<gene>
    <name evidence="4" type="ORF">DBV15_07913</name>
    <name evidence="3" type="ORF">DBV15_09801</name>
</gene>
<dbReference type="EMBL" id="QBLH01003084">
    <property type="protein sequence ID" value="TGZ45684.1"/>
    <property type="molecule type" value="Genomic_DNA"/>
</dbReference>
<dbReference type="EMBL" id="QBLH01003823">
    <property type="protein sequence ID" value="TGZ32490.1"/>
    <property type="molecule type" value="Genomic_DNA"/>
</dbReference>
<dbReference type="CDD" id="cd00821">
    <property type="entry name" value="PH"/>
    <property type="match status" value="1"/>
</dbReference>
<evidence type="ECO:0000313" key="4">
    <source>
        <dbReference type="EMBL" id="TGZ45684.1"/>
    </source>
</evidence>
<dbReference type="AlphaFoldDB" id="A0A4V3S9M2"/>